<dbReference type="Gene3D" id="1.10.1200.10">
    <property type="entry name" value="ACP-like"/>
    <property type="match status" value="1"/>
</dbReference>
<evidence type="ECO:0000313" key="2">
    <source>
        <dbReference type="EMBL" id="CBW77077.1"/>
    </source>
</evidence>
<sequence length="89" mass="10211">MIPEHPMKNELRQIIQEVAHLELSVDRLSDSDDLYEAGLSSLNTIQLMLAIEKHFNIEIPDRMLNRHLFQSIDSLAEAVSQLQRDVQSA</sequence>
<dbReference type="NCBIfam" id="NF005480">
    <property type="entry name" value="PRK07081.1"/>
    <property type="match status" value="1"/>
</dbReference>
<proteinExistence type="predicted"/>
<protein>
    <submittedName>
        <fullName evidence="2">Acyl carrier protein</fullName>
    </submittedName>
</protein>
<accession>E5AVF3</accession>
<keyword evidence="2" id="KW-0614">Plasmid</keyword>
<dbReference type="PROSITE" id="PS50075">
    <property type="entry name" value="CARRIER"/>
    <property type="match status" value="1"/>
</dbReference>
<organism evidence="2 3">
    <name type="scientific">Mycetohabitans rhizoxinica (strain DSM 19002 / CIP 109453 / HKI 454)</name>
    <name type="common">Paraburkholderia rhizoxinica</name>
    <dbReference type="NCBI Taxonomy" id="882378"/>
    <lineage>
        <taxon>Bacteria</taxon>
        <taxon>Pseudomonadati</taxon>
        <taxon>Pseudomonadota</taxon>
        <taxon>Betaproteobacteria</taxon>
        <taxon>Burkholderiales</taxon>
        <taxon>Burkholderiaceae</taxon>
        <taxon>Mycetohabitans</taxon>
    </lineage>
</organism>
<name>E5AVF3_MYCRK</name>
<dbReference type="SUPFAM" id="SSF47336">
    <property type="entry name" value="ACP-like"/>
    <property type="match status" value="1"/>
</dbReference>
<dbReference type="InterPro" id="IPR009081">
    <property type="entry name" value="PP-bd_ACP"/>
</dbReference>
<dbReference type="EMBL" id="FR687360">
    <property type="protein sequence ID" value="CBW77077.1"/>
    <property type="molecule type" value="Genomic_DNA"/>
</dbReference>
<dbReference type="Proteomes" id="UP000007437">
    <property type="component" value="Plasmid pBRH01"/>
</dbReference>
<dbReference type="eggNOG" id="COG0236">
    <property type="taxonomic scope" value="Bacteria"/>
</dbReference>
<feature type="domain" description="Carrier" evidence="1">
    <location>
        <begin position="5"/>
        <end position="83"/>
    </location>
</feature>
<dbReference type="InterPro" id="IPR036736">
    <property type="entry name" value="ACP-like_sf"/>
</dbReference>
<evidence type="ECO:0000313" key="3">
    <source>
        <dbReference type="Proteomes" id="UP000007437"/>
    </source>
</evidence>
<evidence type="ECO:0000259" key="1">
    <source>
        <dbReference type="PROSITE" id="PS50075"/>
    </source>
</evidence>
<dbReference type="AlphaFoldDB" id="E5AVF3"/>
<dbReference type="Pfam" id="PF00550">
    <property type="entry name" value="PP-binding"/>
    <property type="match status" value="1"/>
</dbReference>
<dbReference type="KEGG" id="brh:RBRH_03520"/>
<geneLocation type="plasmid" evidence="2 3">
    <name>pBRH01</name>
</geneLocation>
<reference evidence="2 3" key="1">
    <citation type="journal article" date="2011" name="J. Bacteriol.">
        <title>Complete genome sequence of Burkholderia rhizoxinica, an endosymbiont of Rhizopus microsporus.</title>
        <authorList>
            <person name="Lackner G."/>
            <person name="Moebius N."/>
            <person name="Partida-Martinez L."/>
            <person name="Hertweck C."/>
        </authorList>
    </citation>
    <scope>NUCLEOTIDE SEQUENCE [LARGE SCALE GENOMIC DNA]</scope>
    <source>
        <strain evidence="3">DSM 19002 / CIP 109453 / HKI 454</strain>
        <plasmid evidence="2 3">pBRH01</plasmid>
    </source>
</reference>
<gene>
    <name evidence="2" type="ordered locus">RBRH_03520</name>
</gene>
<dbReference type="HOGENOM" id="CLU_108696_10_0_4"/>